<name>A0A160PML8_9CORY</name>
<keyword evidence="2" id="KW-1185">Reference proteome</keyword>
<proteinExistence type="predicted"/>
<evidence type="ECO:0000313" key="1">
    <source>
        <dbReference type="EMBL" id="BAU94534.1"/>
    </source>
</evidence>
<dbReference type="KEGG" id="csur:N24_0272"/>
<sequence>MLITDFRRLKTPLSVSVTKVRFLKFDTAPPIPQAQFLNTDFSRISTQTDWYRMCEIEDKELETRNRKGEIAVKVSNLNAPPNF</sequence>
<gene>
    <name evidence="1" type="ORF">N24_0272</name>
</gene>
<organism evidence="1 2">
    <name type="scientific">Corynebacterium suranareeae</name>
    <dbReference type="NCBI Taxonomy" id="2506452"/>
    <lineage>
        <taxon>Bacteria</taxon>
        <taxon>Bacillati</taxon>
        <taxon>Actinomycetota</taxon>
        <taxon>Actinomycetes</taxon>
        <taxon>Mycobacteriales</taxon>
        <taxon>Corynebacteriaceae</taxon>
        <taxon>Corynebacterium</taxon>
    </lineage>
</organism>
<evidence type="ECO:0000313" key="2">
    <source>
        <dbReference type="Proteomes" id="UP000218244"/>
    </source>
</evidence>
<reference evidence="1 2" key="1">
    <citation type="submission" date="2016-02" db="EMBL/GenBank/DDBJ databases">
        <title>Corynebacterium glutamicum N24 whole genome sequencing project.</title>
        <authorList>
            <person name="Matsutani M."/>
            <person name="Nangtapong N."/>
            <person name="Yakushi T."/>
            <person name="Matsushita K."/>
        </authorList>
    </citation>
    <scope>NUCLEOTIDE SEQUENCE [LARGE SCALE GENOMIC DNA]</scope>
    <source>
        <strain evidence="1 2">N24</strain>
    </source>
</reference>
<dbReference type="AlphaFoldDB" id="A0A160PML8"/>
<protein>
    <submittedName>
        <fullName evidence="1">Uncharacterized protein</fullName>
    </submittedName>
</protein>
<accession>A0A160PML8</accession>
<dbReference type="EMBL" id="AP017369">
    <property type="protein sequence ID" value="BAU94534.1"/>
    <property type="molecule type" value="Genomic_DNA"/>
</dbReference>
<dbReference type="Proteomes" id="UP000218244">
    <property type="component" value="Chromosome"/>
</dbReference>